<dbReference type="Proteomes" id="UP000659496">
    <property type="component" value="Unassembled WGS sequence"/>
</dbReference>
<reference evidence="7 8" key="1">
    <citation type="submission" date="2020-08" db="EMBL/GenBank/DDBJ databases">
        <title>A Genomic Blueprint of the Chicken Gut Microbiome.</title>
        <authorList>
            <person name="Gilroy R."/>
            <person name="Ravi A."/>
            <person name="Getino M."/>
            <person name="Pursley I."/>
            <person name="Horton D.L."/>
            <person name="Alikhan N.-F."/>
            <person name="Baker D."/>
            <person name="Gharbi K."/>
            <person name="Hall N."/>
            <person name="Watson M."/>
            <person name="Adriaenssens E.M."/>
            <person name="Foster-Nyarko E."/>
            <person name="Jarju S."/>
            <person name="Secka A."/>
            <person name="Antonio M."/>
            <person name="Oren A."/>
            <person name="Chaudhuri R."/>
            <person name="La Ragione R.M."/>
            <person name="Hildebrand F."/>
            <person name="Pallen M.J."/>
        </authorList>
    </citation>
    <scope>NUCLEOTIDE SEQUENCE [LARGE SCALE GENOMIC DNA]</scope>
    <source>
        <strain evidence="7 8">Sa3CUA8</strain>
    </source>
</reference>
<keyword evidence="7" id="KW-0378">Hydrolase</keyword>
<dbReference type="CDD" id="cd06530">
    <property type="entry name" value="S26_SPase_I"/>
    <property type="match status" value="1"/>
</dbReference>
<sequence>MKDGLKTFSTLAFRLFVIAVIGLVIMTATQKFTNKGEPTSFFGYQPLTVLSNSMNPIFKTGDMLFVKKVDAAEVKVDDIITFKESGGNLITHRVVEVLTDSGSLSFVTKGDNNNRVDDELVKAESLLGKHTFFVPNAGYLVNALQSPIGMLLIVILPTLGYFAIGIFSRKRDDVDEVTMEGN</sequence>
<dbReference type="PRINTS" id="PR00728">
    <property type="entry name" value="SIGNALPTASE"/>
</dbReference>
<evidence type="ECO:0000256" key="4">
    <source>
        <dbReference type="ARBA" id="ARBA00023136"/>
    </source>
</evidence>
<name>A0ABR8PM56_9BACL</name>
<dbReference type="PANTHER" id="PTHR10806:SF6">
    <property type="entry name" value="SIGNAL PEPTIDASE COMPLEX CATALYTIC SUBUNIT SEC11"/>
    <property type="match status" value="1"/>
</dbReference>
<dbReference type="PANTHER" id="PTHR10806">
    <property type="entry name" value="SIGNAL PEPTIDASE COMPLEX CATALYTIC SUBUNIT SEC11"/>
    <property type="match status" value="1"/>
</dbReference>
<proteinExistence type="predicted"/>
<dbReference type="InterPro" id="IPR036286">
    <property type="entry name" value="LexA/Signal_pep-like_sf"/>
</dbReference>
<dbReference type="EMBL" id="JACSQY010000011">
    <property type="protein sequence ID" value="MBD7909253.1"/>
    <property type="molecule type" value="Genomic_DNA"/>
</dbReference>
<keyword evidence="4 6" id="KW-0472">Membrane</keyword>
<comment type="caution">
    <text evidence="7">The sequence shown here is derived from an EMBL/GenBank/DDBJ whole genome shotgun (WGS) entry which is preliminary data.</text>
</comment>
<accession>A0ABR8PM56</accession>
<evidence type="ECO:0000256" key="6">
    <source>
        <dbReference type="SAM" id="Phobius"/>
    </source>
</evidence>
<dbReference type="EC" id="3.4.21.89" evidence="5"/>
<evidence type="ECO:0000256" key="5">
    <source>
        <dbReference type="NCBIfam" id="TIGR02228"/>
    </source>
</evidence>
<organism evidence="7 8">
    <name type="scientific">Sporosarcina gallistercoris</name>
    <dbReference type="NCBI Taxonomy" id="2762245"/>
    <lineage>
        <taxon>Bacteria</taxon>
        <taxon>Bacillati</taxon>
        <taxon>Bacillota</taxon>
        <taxon>Bacilli</taxon>
        <taxon>Bacillales</taxon>
        <taxon>Caryophanaceae</taxon>
        <taxon>Sporosarcina</taxon>
    </lineage>
</organism>
<keyword evidence="2 6" id="KW-0812">Transmembrane</keyword>
<comment type="subcellular location">
    <subcellularLocation>
        <location evidence="1">Membrane</location>
    </subcellularLocation>
</comment>
<evidence type="ECO:0000256" key="3">
    <source>
        <dbReference type="ARBA" id="ARBA00022989"/>
    </source>
</evidence>
<dbReference type="InterPro" id="IPR019533">
    <property type="entry name" value="Peptidase_S26"/>
</dbReference>
<dbReference type="InterPro" id="IPR001733">
    <property type="entry name" value="Peptidase_S26B"/>
</dbReference>
<dbReference type="GO" id="GO:0009003">
    <property type="term" value="F:signal peptidase activity"/>
    <property type="evidence" value="ECO:0007669"/>
    <property type="project" value="UniProtKB-EC"/>
</dbReference>
<feature type="transmembrane region" description="Helical" evidence="6">
    <location>
        <begin position="148"/>
        <end position="167"/>
    </location>
</feature>
<evidence type="ECO:0000256" key="2">
    <source>
        <dbReference type="ARBA" id="ARBA00022692"/>
    </source>
</evidence>
<evidence type="ECO:0000313" key="8">
    <source>
        <dbReference type="Proteomes" id="UP000659496"/>
    </source>
</evidence>
<evidence type="ECO:0000313" key="7">
    <source>
        <dbReference type="EMBL" id="MBD7909253.1"/>
    </source>
</evidence>
<keyword evidence="8" id="KW-1185">Reference proteome</keyword>
<evidence type="ECO:0000256" key="1">
    <source>
        <dbReference type="ARBA" id="ARBA00004370"/>
    </source>
</evidence>
<dbReference type="Gene3D" id="2.10.109.10">
    <property type="entry name" value="Umud Fragment, subunit A"/>
    <property type="match status" value="1"/>
</dbReference>
<gene>
    <name evidence="7" type="ORF">H9659_13030</name>
</gene>
<dbReference type="SUPFAM" id="SSF51306">
    <property type="entry name" value="LexA/Signal peptidase"/>
    <property type="match status" value="1"/>
</dbReference>
<dbReference type="RefSeq" id="WP_191691270.1">
    <property type="nucleotide sequence ID" value="NZ_JACSQY010000011.1"/>
</dbReference>
<protein>
    <recommendedName>
        <fullName evidence="5">Signal peptidase I</fullName>
        <ecNumber evidence="5">3.4.21.89</ecNumber>
    </recommendedName>
</protein>
<feature type="transmembrane region" description="Helical" evidence="6">
    <location>
        <begin position="12"/>
        <end position="29"/>
    </location>
</feature>
<dbReference type="NCBIfam" id="TIGR02228">
    <property type="entry name" value="sigpep_I_arch"/>
    <property type="match status" value="1"/>
</dbReference>
<keyword evidence="3 6" id="KW-1133">Transmembrane helix</keyword>